<dbReference type="STRING" id="71717.A0A4Y7T6B6"/>
<evidence type="ECO:0000313" key="1">
    <source>
        <dbReference type="EMBL" id="TEB29109.1"/>
    </source>
</evidence>
<gene>
    <name evidence="1" type="ORF">FA13DRAFT_1793585</name>
</gene>
<evidence type="ECO:0000313" key="2">
    <source>
        <dbReference type="Proteomes" id="UP000298030"/>
    </source>
</evidence>
<accession>A0A4Y7T6B6</accession>
<dbReference type="CDD" id="cd02440">
    <property type="entry name" value="AdoMet_MTases"/>
    <property type="match status" value="1"/>
</dbReference>
<dbReference type="InterPro" id="IPR029063">
    <property type="entry name" value="SAM-dependent_MTases_sf"/>
</dbReference>
<organism evidence="1 2">
    <name type="scientific">Coprinellus micaceus</name>
    <name type="common">Glistening ink-cap mushroom</name>
    <name type="synonym">Coprinus micaceus</name>
    <dbReference type="NCBI Taxonomy" id="71717"/>
    <lineage>
        <taxon>Eukaryota</taxon>
        <taxon>Fungi</taxon>
        <taxon>Dikarya</taxon>
        <taxon>Basidiomycota</taxon>
        <taxon>Agaricomycotina</taxon>
        <taxon>Agaricomycetes</taxon>
        <taxon>Agaricomycetidae</taxon>
        <taxon>Agaricales</taxon>
        <taxon>Agaricineae</taxon>
        <taxon>Psathyrellaceae</taxon>
        <taxon>Coprinellus</taxon>
    </lineage>
</organism>
<protein>
    <submittedName>
        <fullName evidence="1">Uncharacterized protein</fullName>
    </submittedName>
</protein>
<keyword evidence="2" id="KW-1185">Reference proteome</keyword>
<dbReference type="OrthoDB" id="413520at2759"/>
<dbReference type="Proteomes" id="UP000298030">
    <property type="component" value="Unassembled WGS sequence"/>
</dbReference>
<sequence length="455" mass="49448">MFFYVSFLRPPPTRAPLSSPVLITPQISNDLRTEPCESDQDVFYDWVFVDHGTNNGPRSAIAARAGPPRGTPGKQLGMKKLMTWRNANAYREIPVPVPQGVREGQQWRLVLAAVPVGGNAGTAGPATGAPGGSLIPSNARIHLDEEKIGRWLPFGVSSMPVTFTYASKGAPKQEEIERTYEFKTAGASEADIRPVATNASQGVNLQDISNRLKGLQIEDAECPQGKSKAVRLFIREQTSFDLDKKIWDSGIGLSAWLVQWLNKPAEPRSPQVADGVGKTLRDLKSIFKSTGNLNILELGSGTGILALTVAALRSRISDAEDRILATDLESAIPLMKHNIDSNKSTFSERITVKPGVLDWDQSLADQLPDGTGFDLVVMADVTYNTDSFPALIQTLAGVRNLNPDKEPLLLLGYKERHDEERALWDLVKTIGMDIQQVGVIPGHASGGAPIEIWVG</sequence>
<dbReference type="Pfam" id="PF10294">
    <property type="entry name" value="Methyltransf_16"/>
    <property type="match status" value="1"/>
</dbReference>
<name>A0A4Y7T6B6_COPMI</name>
<dbReference type="EMBL" id="QPFP01000029">
    <property type="protein sequence ID" value="TEB29109.1"/>
    <property type="molecule type" value="Genomic_DNA"/>
</dbReference>
<dbReference type="GO" id="GO:0008757">
    <property type="term" value="F:S-adenosylmethionine-dependent methyltransferase activity"/>
    <property type="evidence" value="ECO:0007669"/>
    <property type="project" value="UniProtKB-ARBA"/>
</dbReference>
<comment type="caution">
    <text evidence="1">The sequence shown here is derived from an EMBL/GenBank/DDBJ whole genome shotgun (WGS) entry which is preliminary data.</text>
</comment>
<dbReference type="SUPFAM" id="SSF53335">
    <property type="entry name" value="S-adenosyl-L-methionine-dependent methyltransferases"/>
    <property type="match status" value="1"/>
</dbReference>
<reference evidence="1 2" key="1">
    <citation type="journal article" date="2019" name="Nat. Ecol. Evol.">
        <title>Megaphylogeny resolves global patterns of mushroom evolution.</title>
        <authorList>
            <person name="Varga T."/>
            <person name="Krizsan K."/>
            <person name="Foldi C."/>
            <person name="Dima B."/>
            <person name="Sanchez-Garcia M."/>
            <person name="Sanchez-Ramirez S."/>
            <person name="Szollosi G.J."/>
            <person name="Szarkandi J.G."/>
            <person name="Papp V."/>
            <person name="Albert L."/>
            <person name="Andreopoulos W."/>
            <person name="Angelini C."/>
            <person name="Antonin V."/>
            <person name="Barry K.W."/>
            <person name="Bougher N.L."/>
            <person name="Buchanan P."/>
            <person name="Buyck B."/>
            <person name="Bense V."/>
            <person name="Catcheside P."/>
            <person name="Chovatia M."/>
            <person name="Cooper J."/>
            <person name="Damon W."/>
            <person name="Desjardin D."/>
            <person name="Finy P."/>
            <person name="Geml J."/>
            <person name="Haridas S."/>
            <person name="Hughes K."/>
            <person name="Justo A."/>
            <person name="Karasinski D."/>
            <person name="Kautmanova I."/>
            <person name="Kiss B."/>
            <person name="Kocsube S."/>
            <person name="Kotiranta H."/>
            <person name="LaButti K.M."/>
            <person name="Lechner B.E."/>
            <person name="Liimatainen K."/>
            <person name="Lipzen A."/>
            <person name="Lukacs Z."/>
            <person name="Mihaltcheva S."/>
            <person name="Morgado L.N."/>
            <person name="Niskanen T."/>
            <person name="Noordeloos M.E."/>
            <person name="Ohm R.A."/>
            <person name="Ortiz-Santana B."/>
            <person name="Ovrebo C."/>
            <person name="Racz N."/>
            <person name="Riley R."/>
            <person name="Savchenko A."/>
            <person name="Shiryaev A."/>
            <person name="Soop K."/>
            <person name="Spirin V."/>
            <person name="Szebenyi C."/>
            <person name="Tomsovsky M."/>
            <person name="Tulloss R.E."/>
            <person name="Uehling J."/>
            <person name="Grigoriev I.V."/>
            <person name="Vagvolgyi C."/>
            <person name="Papp T."/>
            <person name="Martin F.M."/>
            <person name="Miettinen O."/>
            <person name="Hibbett D.S."/>
            <person name="Nagy L.G."/>
        </authorList>
    </citation>
    <scope>NUCLEOTIDE SEQUENCE [LARGE SCALE GENOMIC DNA]</scope>
    <source>
        <strain evidence="1 2">FP101781</strain>
    </source>
</reference>
<dbReference type="PANTHER" id="PTHR14614">
    <property type="entry name" value="HEPATOCELLULAR CARCINOMA-ASSOCIATED ANTIGEN"/>
    <property type="match status" value="1"/>
</dbReference>
<dbReference type="InterPro" id="IPR019410">
    <property type="entry name" value="Methyltransf_16"/>
</dbReference>
<proteinExistence type="predicted"/>
<dbReference type="AlphaFoldDB" id="A0A4Y7T6B6"/>
<dbReference type="Gene3D" id="3.40.50.150">
    <property type="entry name" value="Vaccinia Virus protein VP39"/>
    <property type="match status" value="1"/>
</dbReference>